<evidence type="ECO:0000313" key="2">
    <source>
        <dbReference type="Proteomes" id="UP000020938"/>
    </source>
</evidence>
<evidence type="ECO:0000313" key="1">
    <source>
        <dbReference type="EMBL" id="EXZ72733.1"/>
    </source>
</evidence>
<protein>
    <submittedName>
        <fullName evidence="1">Uncharacterized protein</fullName>
    </submittedName>
</protein>
<dbReference type="AlphaFoldDB" id="A0A016AUH8"/>
<dbReference type="EMBL" id="JGDS01000057">
    <property type="protein sequence ID" value="EXZ72733.1"/>
    <property type="molecule type" value="Genomic_DNA"/>
</dbReference>
<gene>
    <name evidence="1" type="ORF">M123_2939</name>
</gene>
<proteinExistence type="predicted"/>
<organism evidence="1 2">
    <name type="scientific">Bacteroides fragilis str. 3976T8</name>
    <dbReference type="NCBI Taxonomy" id="1339314"/>
    <lineage>
        <taxon>Bacteria</taxon>
        <taxon>Pseudomonadati</taxon>
        <taxon>Bacteroidota</taxon>
        <taxon>Bacteroidia</taxon>
        <taxon>Bacteroidales</taxon>
        <taxon>Bacteroidaceae</taxon>
        <taxon>Bacteroides</taxon>
    </lineage>
</organism>
<sequence>MGSYKYATLLPVTKSRLWNYGVRISLQRYAFSDKEESIY</sequence>
<accession>A0A016AUH8</accession>
<dbReference type="Proteomes" id="UP000020938">
    <property type="component" value="Unassembled WGS sequence"/>
</dbReference>
<dbReference type="PATRIC" id="fig|1339314.3.peg.3107"/>
<reference evidence="1 2" key="1">
    <citation type="submission" date="2014-02" db="EMBL/GenBank/DDBJ databases">
        <authorList>
            <person name="Sears C."/>
            <person name="Carroll K."/>
            <person name="Sack B.R."/>
            <person name="Qadri F."/>
            <person name="Myers L.L."/>
            <person name="Chung G.-T."/>
            <person name="Escheverria P."/>
            <person name="Fraser C.M."/>
            <person name="Sadzewicz L."/>
            <person name="Shefchek K.A."/>
            <person name="Tallon L."/>
            <person name="Das S.P."/>
            <person name="Daugherty S."/>
            <person name="Mongodin E.F."/>
        </authorList>
    </citation>
    <scope>NUCLEOTIDE SEQUENCE [LARGE SCALE GENOMIC DNA]</scope>
    <source>
        <strain evidence="1 2">3976T8</strain>
    </source>
</reference>
<comment type="caution">
    <text evidence="1">The sequence shown here is derived from an EMBL/GenBank/DDBJ whole genome shotgun (WGS) entry which is preliminary data.</text>
</comment>
<name>A0A016AUH8_BACFG</name>